<sequence length="270" mass="30824">MGSSGIGKTELAKQLAKSLQKDSSKGFVRIDMSEFQSKHEVAKFIGSPPGYIGHEEGGQLTEKLKQSRGENIVVLLDEVEKAHPDVFTVMLQLFDEGRLTDGKGATVECKNAIFVLTSNLAQQEIAEEANFFGEEFINSTIYPILRGYFRRDEFLGRIDEILFFMPFTKNDLELIVEKELNKWAQKAESRHQMKIEWTPEVKQMLAKGYNIHYGARSIKHEVEKQVINKLAHANEYDQLKQGDHVLITLDNGEIKLNITSKEPTKRFGWF</sequence>
<dbReference type="AlphaFoldDB" id="A0A4V1IZH6"/>
<dbReference type="PANTHER" id="PTHR11638">
    <property type="entry name" value="ATP-DEPENDENT CLP PROTEASE"/>
    <property type="match status" value="1"/>
</dbReference>
<name>A0A4V1IZH6_ROZAC</name>
<dbReference type="Proteomes" id="UP000281549">
    <property type="component" value="Unassembled WGS sequence"/>
</dbReference>
<organism evidence="5 6">
    <name type="scientific">Rozella allomycis (strain CSF55)</name>
    <dbReference type="NCBI Taxonomy" id="988480"/>
    <lineage>
        <taxon>Eukaryota</taxon>
        <taxon>Fungi</taxon>
        <taxon>Fungi incertae sedis</taxon>
        <taxon>Cryptomycota</taxon>
        <taxon>Cryptomycota incertae sedis</taxon>
        <taxon>Rozella</taxon>
    </lineage>
</organism>
<evidence type="ECO:0000256" key="2">
    <source>
        <dbReference type="ARBA" id="ARBA00022840"/>
    </source>
</evidence>
<feature type="domain" description="Clp ATPase C-terminal" evidence="4">
    <location>
        <begin position="167"/>
        <end position="256"/>
    </location>
</feature>
<dbReference type="GO" id="GO:0005739">
    <property type="term" value="C:mitochondrion"/>
    <property type="evidence" value="ECO:0007669"/>
    <property type="project" value="TreeGrafter"/>
</dbReference>
<dbReference type="Pfam" id="PF10431">
    <property type="entry name" value="ClpB_D2-small"/>
    <property type="match status" value="1"/>
</dbReference>
<dbReference type="CDD" id="cd19499">
    <property type="entry name" value="RecA-like_ClpB_Hsp104-like"/>
    <property type="match status" value="1"/>
</dbReference>
<gene>
    <name evidence="5" type="ORF">ROZALSC1DRAFT_15570</name>
</gene>
<dbReference type="Gene3D" id="1.10.8.60">
    <property type="match status" value="1"/>
</dbReference>
<keyword evidence="2" id="KW-0067">ATP-binding</keyword>
<dbReference type="EMBL" id="ML005564">
    <property type="protein sequence ID" value="RKP18089.1"/>
    <property type="molecule type" value="Genomic_DNA"/>
</dbReference>
<evidence type="ECO:0000259" key="3">
    <source>
        <dbReference type="SMART" id="SM00382"/>
    </source>
</evidence>
<dbReference type="InterPro" id="IPR050130">
    <property type="entry name" value="ClpA_ClpB"/>
</dbReference>
<dbReference type="Pfam" id="PF07724">
    <property type="entry name" value="AAA_2"/>
    <property type="match status" value="1"/>
</dbReference>
<proteinExistence type="predicted"/>
<keyword evidence="1" id="KW-0547">Nucleotide-binding</keyword>
<evidence type="ECO:0000259" key="4">
    <source>
        <dbReference type="SMART" id="SM01086"/>
    </source>
</evidence>
<dbReference type="InterPro" id="IPR019489">
    <property type="entry name" value="Clp_ATPase_C"/>
</dbReference>
<dbReference type="PANTHER" id="PTHR11638:SF93">
    <property type="entry name" value="MITOCHONDRIAL DISAGGREGASE"/>
    <property type="match status" value="1"/>
</dbReference>
<dbReference type="SMART" id="SM00382">
    <property type="entry name" value="AAA"/>
    <property type="match status" value="1"/>
</dbReference>
<feature type="domain" description="AAA+ ATPase" evidence="3">
    <location>
        <begin position="1"/>
        <end position="159"/>
    </location>
</feature>
<dbReference type="InterPro" id="IPR001270">
    <property type="entry name" value="ClpA/B"/>
</dbReference>
<dbReference type="Gene3D" id="3.40.50.300">
    <property type="entry name" value="P-loop containing nucleotide triphosphate hydrolases"/>
    <property type="match status" value="1"/>
</dbReference>
<evidence type="ECO:0000313" key="6">
    <source>
        <dbReference type="Proteomes" id="UP000281549"/>
    </source>
</evidence>
<dbReference type="GO" id="GO:0005524">
    <property type="term" value="F:ATP binding"/>
    <property type="evidence" value="ECO:0007669"/>
    <property type="project" value="UniProtKB-KW"/>
</dbReference>
<protein>
    <submittedName>
        <fullName evidence="5">Uncharacterized protein</fullName>
    </submittedName>
</protein>
<dbReference type="SMART" id="SM01086">
    <property type="entry name" value="ClpB_D2-small"/>
    <property type="match status" value="1"/>
</dbReference>
<evidence type="ECO:0000256" key="1">
    <source>
        <dbReference type="ARBA" id="ARBA00022741"/>
    </source>
</evidence>
<dbReference type="GO" id="GO:0016887">
    <property type="term" value="F:ATP hydrolysis activity"/>
    <property type="evidence" value="ECO:0007669"/>
    <property type="project" value="InterPro"/>
</dbReference>
<dbReference type="SUPFAM" id="SSF52540">
    <property type="entry name" value="P-loop containing nucleoside triphosphate hydrolases"/>
    <property type="match status" value="1"/>
</dbReference>
<dbReference type="InterPro" id="IPR027417">
    <property type="entry name" value="P-loop_NTPase"/>
</dbReference>
<dbReference type="InterPro" id="IPR003959">
    <property type="entry name" value="ATPase_AAA_core"/>
</dbReference>
<evidence type="ECO:0000313" key="5">
    <source>
        <dbReference type="EMBL" id="RKP18089.1"/>
    </source>
</evidence>
<dbReference type="PRINTS" id="PR00300">
    <property type="entry name" value="CLPPROTEASEA"/>
</dbReference>
<reference evidence="6" key="1">
    <citation type="journal article" date="2018" name="Nat. Microbiol.">
        <title>Leveraging single-cell genomics to expand the fungal tree of life.</title>
        <authorList>
            <person name="Ahrendt S.R."/>
            <person name="Quandt C.A."/>
            <person name="Ciobanu D."/>
            <person name="Clum A."/>
            <person name="Salamov A."/>
            <person name="Andreopoulos B."/>
            <person name="Cheng J.F."/>
            <person name="Woyke T."/>
            <person name="Pelin A."/>
            <person name="Henrissat B."/>
            <person name="Reynolds N.K."/>
            <person name="Benny G.L."/>
            <person name="Smith M.E."/>
            <person name="James T.Y."/>
            <person name="Grigoriev I.V."/>
        </authorList>
    </citation>
    <scope>NUCLEOTIDE SEQUENCE [LARGE SCALE GENOMIC DNA]</scope>
    <source>
        <strain evidence="6">CSF55</strain>
    </source>
</reference>
<accession>A0A4V1IZH6</accession>
<dbReference type="InterPro" id="IPR003593">
    <property type="entry name" value="AAA+_ATPase"/>
</dbReference>
<dbReference type="GO" id="GO:0034605">
    <property type="term" value="P:cellular response to heat"/>
    <property type="evidence" value="ECO:0007669"/>
    <property type="project" value="TreeGrafter"/>
</dbReference>